<evidence type="ECO:0000313" key="2">
    <source>
        <dbReference type="EMBL" id="CRZ35058.1"/>
    </source>
</evidence>
<keyword evidence="3" id="KW-1185">Reference proteome</keyword>
<dbReference type="Pfam" id="PF00675">
    <property type="entry name" value="Peptidase_M16"/>
    <property type="match status" value="1"/>
</dbReference>
<dbReference type="InterPro" id="IPR011249">
    <property type="entry name" value="Metalloenz_LuxS/M16"/>
</dbReference>
<evidence type="ECO:0000313" key="3">
    <source>
        <dbReference type="Proteomes" id="UP000236497"/>
    </source>
</evidence>
<dbReference type="OrthoDB" id="9762027at2"/>
<gene>
    <name evidence="2" type="primary">hypA</name>
    <name evidence="2" type="ORF">HHT355_1858</name>
</gene>
<dbReference type="SMART" id="SM01264">
    <property type="entry name" value="M16C_associated"/>
    <property type="match status" value="1"/>
</dbReference>
<name>A0A0H5SXI2_HERHM</name>
<dbReference type="PANTHER" id="PTHR43016:SF13">
    <property type="entry name" value="PRESEQUENCE PROTEASE, MITOCHONDRIAL"/>
    <property type="match status" value="1"/>
</dbReference>
<dbReference type="Proteomes" id="UP000236497">
    <property type="component" value="Unassembled WGS sequence"/>
</dbReference>
<protein>
    <submittedName>
        <fullName evidence="2">Protein HypA</fullName>
    </submittedName>
</protein>
<dbReference type="Pfam" id="PF22516">
    <property type="entry name" value="PreP_C"/>
    <property type="match status" value="1"/>
</dbReference>
<dbReference type="FunFam" id="3.30.830.10:FF:000034">
    <property type="entry name" value="presequence protease 1, chloroplastic/mitochondrial"/>
    <property type="match status" value="1"/>
</dbReference>
<dbReference type="GO" id="GO:0004222">
    <property type="term" value="F:metalloendopeptidase activity"/>
    <property type="evidence" value="ECO:0007669"/>
    <property type="project" value="TreeGrafter"/>
</dbReference>
<organism evidence="2 3">
    <name type="scientific">Herbinix hemicellulosilytica</name>
    <dbReference type="NCBI Taxonomy" id="1564487"/>
    <lineage>
        <taxon>Bacteria</taxon>
        <taxon>Bacillati</taxon>
        <taxon>Bacillota</taxon>
        <taxon>Clostridia</taxon>
        <taxon>Lachnospirales</taxon>
        <taxon>Lachnospiraceae</taxon>
        <taxon>Herbinix</taxon>
    </lineage>
</organism>
<dbReference type="Pfam" id="PF08367">
    <property type="entry name" value="M16C_assoc"/>
    <property type="match status" value="1"/>
</dbReference>
<dbReference type="Pfam" id="PF05193">
    <property type="entry name" value="Peptidase_M16_C"/>
    <property type="match status" value="1"/>
</dbReference>
<sequence>MKFDIPAQYQLVFEEKLEDINGWGAYLVHKKTGAKIALISNDDTNKVFYIGFRTPPKNSTGVAHILEHSVLCGSKNFPAKDLFIELAKGSLNTFLNAMTYSDRTVYPVASQNMQDFKNLMHVYLDAVFYPNIYDKKEIFEQEGWHYELNSEEDELKINGVVYNEMKGAFSSPEQQLIRLNFNSLFPDTPYGVESGGDPDFIPQLSYEEFLEFHKTYYHPANSYIFLYGDMDFSERLTWLDEAYLSHFDYIKIDSEIPLQKGFDSLKEIEAFYSLSEEESPDEKTYLSLNVAIGNSKSKELNLAFQILDYVLFDAPGAPVKQALLDKGIGKDIFSQFGVEYLQSVLSIVAKNADEDKKHEFLSVIRETLSRLASDRLNERSLQAAINYFEFQYREADYGQLPKGLIYGLRVLSSWLYDDSDLFQNLKDSVHYSSLKEKINSGFFEKLIKDYLLDNNHASLVVLKPKAGYNKIREGKLKEELAEYKKGLSKGEIQRIIKETVRLKEYQEEPLGKDELEKIPMLTREDIEPKPQPIYNEEKDIDGVKVIHHNLFTNEIAYIRLLFDIKDIPEELLPYVSLLSFVLGYVDTENYSYPEFTNEINLHTGGLYTNVVSFAKKGGTNDYLPMFEIGTKVLYEKIPESFRLTEEMIYRTDLRDYKRLKEIIDEVKSRMQMRFKSSGHSVAVNRAMSYYSEHGLFKELTQGISFYKFIDDISVNFGLMKDTIIAKLKELIEIIFAKNRLMVSITAEDEGFKLFSQSFMQFTRGLKEETPKNLLKGYKCAPLSPKCLNEGFKAAMQVQYVARAGNFLSKGYKYTGALKVLRTILSYDYLWNHIRIKGGAYGCMCGFSAVDGDVYFVSYRDPKLEETNTVYENIPEYLKNFTIDEKELLKRIIGTISTLDTPLTPQASGARSLSIYLAGQTYDDLVKERDEIINVTQEDIRALSGLIRAVLDQGYICVIGNETAVEENSELFNDVKNLM</sequence>
<evidence type="ECO:0000259" key="1">
    <source>
        <dbReference type="SMART" id="SM01264"/>
    </source>
</evidence>
<dbReference type="AlphaFoldDB" id="A0A0H5SXI2"/>
<dbReference type="InterPro" id="IPR013578">
    <property type="entry name" value="Peptidase_M16C_assoc"/>
</dbReference>
<dbReference type="PANTHER" id="PTHR43016">
    <property type="entry name" value="PRESEQUENCE PROTEASE"/>
    <property type="match status" value="1"/>
</dbReference>
<dbReference type="SUPFAM" id="SSF63411">
    <property type="entry name" value="LuxS/MPP-like metallohydrolase"/>
    <property type="match status" value="4"/>
</dbReference>
<dbReference type="Gene3D" id="3.30.830.10">
    <property type="entry name" value="Metalloenzyme, LuxS/M16 peptidase-like"/>
    <property type="match status" value="4"/>
</dbReference>
<feature type="domain" description="Peptidase M16C associated" evidence="1">
    <location>
        <begin position="462"/>
        <end position="712"/>
    </location>
</feature>
<dbReference type="InterPro" id="IPR007863">
    <property type="entry name" value="Peptidase_M16_C"/>
</dbReference>
<dbReference type="InterPro" id="IPR011765">
    <property type="entry name" value="Pept_M16_N"/>
</dbReference>
<dbReference type="EMBL" id="CVTD020000018">
    <property type="protein sequence ID" value="CRZ35058.1"/>
    <property type="molecule type" value="Genomic_DNA"/>
</dbReference>
<dbReference type="GO" id="GO:0046872">
    <property type="term" value="F:metal ion binding"/>
    <property type="evidence" value="ECO:0007669"/>
    <property type="project" value="InterPro"/>
</dbReference>
<dbReference type="GO" id="GO:0016485">
    <property type="term" value="P:protein processing"/>
    <property type="evidence" value="ECO:0007669"/>
    <property type="project" value="TreeGrafter"/>
</dbReference>
<dbReference type="RefSeq" id="WP_103203157.1">
    <property type="nucleotide sequence ID" value="NZ_CVTD020000018.1"/>
</dbReference>
<proteinExistence type="predicted"/>
<accession>A0A0H5SXI2</accession>
<reference evidence="2 3" key="1">
    <citation type="submission" date="2015-06" db="EMBL/GenBank/DDBJ databases">
        <authorList>
            <person name="Wibberg Daniel"/>
        </authorList>
    </citation>
    <scope>NUCLEOTIDE SEQUENCE [LARGE SCALE GENOMIC DNA]</scope>
    <source>
        <strain evidence="2 3">T3/55T</strain>
    </source>
</reference>
<dbReference type="InterPro" id="IPR055130">
    <property type="entry name" value="PreP_C"/>
</dbReference>